<evidence type="ECO:0000313" key="1">
    <source>
        <dbReference type="EMBL" id="MDJ1183775.1"/>
    </source>
</evidence>
<evidence type="ECO:0000313" key="2">
    <source>
        <dbReference type="Proteomes" id="UP001232992"/>
    </source>
</evidence>
<dbReference type="InterPro" id="IPR014968">
    <property type="entry name" value="XisI"/>
</dbReference>
<dbReference type="Gene3D" id="3.30.310.110">
    <property type="entry name" value="XisI-like"/>
    <property type="match status" value="1"/>
</dbReference>
<keyword evidence="2" id="KW-1185">Reference proteome</keyword>
<protein>
    <submittedName>
        <fullName evidence="1">XisI protein</fullName>
    </submittedName>
</protein>
<reference evidence="1 2" key="1">
    <citation type="submission" date="2023-01" db="EMBL/GenBank/DDBJ databases">
        <title>Novel diversity within Roseofilum (Cyanobacteria; Desertifilaceae) from marine benthic mats with descriptions of four novel species.</title>
        <authorList>
            <person name="Wang Y."/>
            <person name="Berthold D.E."/>
            <person name="Hu J."/>
            <person name="Lefler F.W."/>
            <person name="Laughinghouse H.D. IV."/>
        </authorList>
    </citation>
    <scope>NUCLEOTIDE SEQUENCE [LARGE SCALE GENOMIC DNA]</scope>
    <source>
        <strain evidence="1 2">BLCC-M143</strain>
    </source>
</reference>
<accession>A0ABT7BX77</accession>
<name>A0ABT7BX77_9CYAN</name>
<dbReference type="InterPro" id="IPR035943">
    <property type="entry name" value="XisI-like_sf"/>
</dbReference>
<proteinExistence type="predicted"/>
<gene>
    <name evidence="1" type="ORF">PMH09_11305</name>
</gene>
<dbReference type="EMBL" id="JAQOSQ010000010">
    <property type="protein sequence ID" value="MDJ1183775.1"/>
    <property type="molecule type" value="Genomic_DNA"/>
</dbReference>
<dbReference type="Proteomes" id="UP001232992">
    <property type="component" value="Unassembled WGS sequence"/>
</dbReference>
<comment type="caution">
    <text evidence="1">The sequence shown here is derived from an EMBL/GenBank/DDBJ whole genome shotgun (WGS) entry which is preliminary data.</text>
</comment>
<dbReference type="CDD" id="cd16382">
    <property type="entry name" value="XisI-like"/>
    <property type="match status" value="1"/>
</dbReference>
<sequence>MAELNYRELVRQIIEQHATAQPPEALETTHIVFDPARDRYLLLYVGWQGEKRMHGCPIHIDIQDGKIWVQRDFTEEGVAQQLLELGVPKTDIVLGFRCPYVRQFTGFAVGEPVPNAIA</sequence>
<dbReference type="SUPFAM" id="SSF143847">
    <property type="entry name" value="XisI-like"/>
    <property type="match status" value="1"/>
</dbReference>
<organism evidence="1 2">
    <name type="scientific">Roseofilum casamattae BLCC-M143</name>
    <dbReference type="NCBI Taxonomy" id="3022442"/>
    <lineage>
        <taxon>Bacteria</taxon>
        <taxon>Bacillati</taxon>
        <taxon>Cyanobacteriota</taxon>
        <taxon>Cyanophyceae</taxon>
        <taxon>Desertifilales</taxon>
        <taxon>Desertifilaceae</taxon>
        <taxon>Roseofilum</taxon>
        <taxon>Roseofilum casamattae</taxon>
    </lineage>
</organism>
<dbReference type="Pfam" id="PF08869">
    <property type="entry name" value="XisI"/>
    <property type="match status" value="1"/>
</dbReference>
<dbReference type="RefSeq" id="WP_283758426.1">
    <property type="nucleotide sequence ID" value="NZ_JAQOSQ010000010.1"/>
</dbReference>